<dbReference type="Gene3D" id="3.20.20.190">
    <property type="entry name" value="Phosphatidylinositol (PI) phosphodiesterase"/>
    <property type="match status" value="1"/>
</dbReference>
<dbReference type="STRING" id="658858.E1F532"/>
<evidence type="ECO:0000256" key="1">
    <source>
        <dbReference type="ARBA" id="ARBA00022801"/>
    </source>
</evidence>
<dbReference type="InterPro" id="IPR051578">
    <property type="entry name" value="GDPD"/>
</dbReference>
<protein>
    <recommendedName>
        <fullName evidence="2">GP-PDE domain-containing protein</fullName>
    </recommendedName>
</protein>
<comment type="caution">
    <text evidence="3">The sequence shown here is derived from an EMBL/GenBank/DDBJ whole genome shotgun (WGS) entry which is preliminary data.</text>
</comment>
<accession>E1F532</accession>
<dbReference type="InterPro" id="IPR017946">
    <property type="entry name" value="PLC-like_Pdiesterase_TIM-brl"/>
</dbReference>
<proteinExistence type="predicted"/>
<dbReference type="InterPro" id="IPR030395">
    <property type="entry name" value="GP_PDE_dom"/>
</dbReference>
<dbReference type="GO" id="GO:0008081">
    <property type="term" value="F:phosphoric diester hydrolase activity"/>
    <property type="evidence" value="ECO:0007669"/>
    <property type="project" value="InterPro"/>
</dbReference>
<dbReference type="EMBL" id="ACVC01000183">
    <property type="protein sequence ID" value="EFO62418.1"/>
    <property type="molecule type" value="Genomic_DNA"/>
</dbReference>
<dbReference type="PANTHER" id="PTHR22958:SF1">
    <property type="entry name" value="GLYCEROPHOSPHOCHOLINE PHOSPHODIESTERASE GPCPD1"/>
    <property type="match status" value="1"/>
</dbReference>
<dbReference type="VEuPathDB" id="GiardiaDB:GLP15_351"/>
<dbReference type="SUPFAM" id="SSF51695">
    <property type="entry name" value="PLC-like phosphodiesterases"/>
    <property type="match status" value="1"/>
</dbReference>
<sequence length="617" mass="68781">MFQIISRKSLVDVSPESKLLSTIPIGNCIVSQLALDAVSSSSLKHLLLSLVQGLVSNKIKRVEEQLEATIGDMHLVPYVSAFISDEVLPVFRKASNFTLYPIFHIELCHKKLEEVCIDIENEYSLRLGPFEPLLSFRNYDLHPHGASPALNKIHMTGYISLSRHAFLTPLYFASVVSLELFANKSGTNTPRPNIVYRISASDFITQTERTYTVPLDSTMEIRITYCGQYTPDHLCNLSPASLTLQTSLAPNTLPILGHRGCGSNKIHSGHKVPILENTPFSILTARQMGCIGSELDIILTKDMIPVINHDFELNVITDTTVQSKISLPIPCMLYNEIANLENSRGIKAVHHEGNLFSSKHPSRRSTSAPLICYHDRCTKIPMGNRSDKVCRTAFTEDALERSPDCCEEHTVSYPIITEQKRVYTLAEVLAQCKDMVLNIELKYPSRFSTYSTCYPSRLALVKVVLDTLNNKTQMNSSEAPRVFISSFDSIICILVKLLEPSIPVFLLFLGDNKTIVPYMDVDLTVPSQLFSEDAISVAKSINLTGVVLWKDILGVQTRSMRLHEYAHQHGLTILTYGTSVGEDIQDQQDKGVSALICDLCHHQGLTTSKSLNVEHTT</sequence>
<dbReference type="OrthoDB" id="10257028at2759"/>
<evidence type="ECO:0000259" key="2">
    <source>
        <dbReference type="PROSITE" id="PS51704"/>
    </source>
</evidence>
<dbReference type="Pfam" id="PF03009">
    <property type="entry name" value="GDPD"/>
    <property type="match status" value="1"/>
</dbReference>
<organism evidence="3 4">
    <name type="scientific">Giardia intestinalis (strain P15)</name>
    <name type="common">Giardia lamblia</name>
    <dbReference type="NCBI Taxonomy" id="658858"/>
    <lineage>
        <taxon>Eukaryota</taxon>
        <taxon>Metamonada</taxon>
        <taxon>Diplomonadida</taxon>
        <taxon>Hexamitidae</taxon>
        <taxon>Giardiinae</taxon>
        <taxon>Giardia</taxon>
    </lineage>
</organism>
<reference evidence="3 4" key="1">
    <citation type="journal article" date="2010" name="BMC Genomics">
        <title>Genome analysis and comparative genomics of a Giardia intestinalis assemblage E isolate.</title>
        <authorList>
            <person name="Jerlstrom-Hultqvist J."/>
            <person name="Franzen O."/>
            <person name="Ankarklev J."/>
            <person name="Xu F."/>
            <person name="Nohynkova E."/>
            <person name="Andersson J.O."/>
            <person name="Svard S.G."/>
            <person name="Andersson B."/>
        </authorList>
    </citation>
    <scope>NUCLEOTIDE SEQUENCE [LARGE SCALE GENOMIC DNA]</scope>
    <source>
        <strain evidence="3 4">P15</strain>
    </source>
</reference>
<dbReference type="PANTHER" id="PTHR22958">
    <property type="entry name" value="GLYCEROPHOSPHORYL DIESTER PHOSPHODIESTERASE"/>
    <property type="match status" value="1"/>
</dbReference>
<evidence type="ECO:0000313" key="4">
    <source>
        <dbReference type="Proteomes" id="UP000008974"/>
    </source>
</evidence>
<gene>
    <name evidence="3" type="ORF">GLP15_351</name>
</gene>
<dbReference type="OMA" id="FHIELCH"/>
<evidence type="ECO:0000313" key="3">
    <source>
        <dbReference type="EMBL" id="EFO62418.1"/>
    </source>
</evidence>
<dbReference type="PROSITE" id="PS51704">
    <property type="entry name" value="GP_PDE"/>
    <property type="match status" value="1"/>
</dbReference>
<name>E1F532_GIAIA</name>
<dbReference type="AlphaFoldDB" id="E1F532"/>
<feature type="domain" description="GP-PDE" evidence="2">
    <location>
        <begin position="254"/>
        <end position="611"/>
    </location>
</feature>
<dbReference type="GO" id="GO:0046475">
    <property type="term" value="P:glycerophospholipid catabolic process"/>
    <property type="evidence" value="ECO:0007669"/>
    <property type="project" value="TreeGrafter"/>
</dbReference>
<dbReference type="Proteomes" id="UP000008974">
    <property type="component" value="Unassembled WGS sequence"/>
</dbReference>
<keyword evidence="1" id="KW-0378">Hydrolase</keyword>